<reference evidence="1 2" key="2">
    <citation type="journal article" date="2022" name="Mol. Ecol. Resour.">
        <title>The genomes of chicory, endive, great burdock and yacon provide insights into Asteraceae paleo-polyploidization history and plant inulin production.</title>
        <authorList>
            <person name="Fan W."/>
            <person name="Wang S."/>
            <person name="Wang H."/>
            <person name="Wang A."/>
            <person name="Jiang F."/>
            <person name="Liu H."/>
            <person name="Zhao H."/>
            <person name="Xu D."/>
            <person name="Zhang Y."/>
        </authorList>
    </citation>
    <scope>NUCLEOTIDE SEQUENCE [LARGE SCALE GENOMIC DNA]</scope>
    <source>
        <strain evidence="2">cv. Niubang</strain>
    </source>
</reference>
<evidence type="ECO:0000313" key="1">
    <source>
        <dbReference type="EMBL" id="KAI3673198.1"/>
    </source>
</evidence>
<dbReference type="Proteomes" id="UP001055879">
    <property type="component" value="Linkage Group LG15"/>
</dbReference>
<protein>
    <submittedName>
        <fullName evidence="1">Uncharacterized protein</fullName>
    </submittedName>
</protein>
<keyword evidence="2" id="KW-1185">Reference proteome</keyword>
<accession>A0ACB8XRZ7</accession>
<evidence type="ECO:0000313" key="2">
    <source>
        <dbReference type="Proteomes" id="UP001055879"/>
    </source>
</evidence>
<dbReference type="EMBL" id="CM042061">
    <property type="protein sequence ID" value="KAI3673198.1"/>
    <property type="molecule type" value="Genomic_DNA"/>
</dbReference>
<organism evidence="1 2">
    <name type="scientific">Arctium lappa</name>
    <name type="common">Greater burdock</name>
    <name type="synonym">Lappa major</name>
    <dbReference type="NCBI Taxonomy" id="4217"/>
    <lineage>
        <taxon>Eukaryota</taxon>
        <taxon>Viridiplantae</taxon>
        <taxon>Streptophyta</taxon>
        <taxon>Embryophyta</taxon>
        <taxon>Tracheophyta</taxon>
        <taxon>Spermatophyta</taxon>
        <taxon>Magnoliopsida</taxon>
        <taxon>eudicotyledons</taxon>
        <taxon>Gunneridae</taxon>
        <taxon>Pentapetalae</taxon>
        <taxon>asterids</taxon>
        <taxon>campanulids</taxon>
        <taxon>Asterales</taxon>
        <taxon>Asteraceae</taxon>
        <taxon>Carduoideae</taxon>
        <taxon>Cardueae</taxon>
        <taxon>Arctiinae</taxon>
        <taxon>Arctium</taxon>
    </lineage>
</organism>
<comment type="caution">
    <text evidence="1">The sequence shown here is derived from an EMBL/GenBank/DDBJ whole genome shotgun (WGS) entry which is preliminary data.</text>
</comment>
<reference evidence="2" key="1">
    <citation type="journal article" date="2022" name="Mol. Ecol. Resour.">
        <title>The genomes of chicory, endive, great burdock and yacon provide insights into Asteraceae palaeo-polyploidization history and plant inulin production.</title>
        <authorList>
            <person name="Fan W."/>
            <person name="Wang S."/>
            <person name="Wang H."/>
            <person name="Wang A."/>
            <person name="Jiang F."/>
            <person name="Liu H."/>
            <person name="Zhao H."/>
            <person name="Xu D."/>
            <person name="Zhang Y."/>
        </authorList>
    </citation>
    <scope>NUCLEOTIDE SEQUENCE [LARGE SCALE GENOMIC DNA]</scope>
    <source>
        <strain evidence="2">cv. Niubang</strain>
    </source>
</reference>
<proteinExistence type="predicted"/>
<gene>
    <name evidence="1" type="ORF">L6452_39314</name>
</gene>
<sequence length="76" mass="8331">MSLILRSSVLLGRLLMLVVLLVWIISCRSGDAHLIASECANGLVQSAKKENLKIGWKHSILIQVLACSLLLEFLST</sequence>
<name>A0ACB8XRZ7_ARCLA</name>